<keyword evidence="2" id="KW-1133">Transmembrane helix</keyword>
<dbReference type="GO" id="GO:0016746">
    <property type="term" value="F:acyltransferase activity"/>
    <property type="evidence" value="ECO:0007669"/>
    <property type="project" value="UniProtKB-KW"/>
</dbReference>
<evidence type="ECO:0000256" key="1">
    <source>
        <dbReference type="SAM" id="MobiDB-lite"/>
    </source>
</evidence>
<evidence type="ECO:0000313" key="5">
    <source>
        <dbReference type="Proteomes" id="UP000187151"/>
    </source>
</evidence>
<dbReference type="EMBL" id="MQUR01000031">
    <property type="protein sequence ID" value="OLZ66299.1"/>
    <property type="molecule type" value="Genomic_DNA"/>
</dbReference>
<feature type="compositionally biased region" description="Basic and acidic residues" evidence="1">
    <location>
        <begin position="415"/>
        <end position="425"/>
    </location>
</feature>
<gene>
    <name evidence="4" type="ORF">AVW11_15640</name>
</gene>
<dbReference type="Pfam" id="PF01757">
    <property type="entry name" value="Acyl_transf_3"/>
    <property type="match status" value="1"/>
</dbReference>
<feature type="transmembrane region" description="Helical" evidence="2">
    <location>
        <begin position="206"/>
        <end position="223"/>
    </location>
</feature>
<keyword evidence="2" id="KW-0472">Membrane</keyword>
<feature type="region of interest" description="Disordered" evidence="1">
    <location>
        <begin position="386"/>
        <end position="425"/>
    </location>
</feature>
<proteinExistence type="predicted"/>
<accession>A0ABX3G4E6</accession>
<feature type="compositionally biased region" description="Polar residues" evidence="1">
    <location>
        <begin position="397"/>
        <end position="407"/>
    </location>
</feature>
<feature type="transmembrane region" description="Helical" evidence="2">
    <location>
        <begin position="331"/>
        <end position="350"/>
    </location>
</feature>
<feature type="transmembrane region" description="Helical" evidence="2">
    <location>
        <begin position="98"/>
        <end position="122"/>
    </location>
</feature>
<dbReference type="Proteomes" id="UP000187151">
    <property type="component" value="Unassembled WGS sequence"/>
</dbReference>
<keyword evidence="4" id="KW-0012">Acyltransferase</keyword>
<feature type="transmembrane region" description="Helical" evidence="2">
    <location>
        <begin position="302"/>
        <end position="319"/>
    </location>
</feature>
<keyword evidence="5" id="KW-1185">Reference proteome</keyword>
<organism evidence="4 5">
    <name type="scientific">Streptomyces amritsarensis</name>
    <dbReference type="NCBI Taxonomy" id="681158"/>
    <lineage>
        <taxon>Bacteria</taxon>
        <taxon>Bacillati</taxon>
        <taxon>Actinomycetota</taxon>
        <taxon>Actinomycetes</taxon>
        <taxon>Kitasatosporales</taxon>
        <taxon>Streptomycetaceae</taxon>
        <taxon>Streptomyces</taxon>
    </lineage>
</organism>
<protein>
    <submittedName>
        <fullName evidence="4">Acyltransferase</fullName>
    </submittedName>
</protein>
<feature type="transmembrane region" description="Helical" evidence="2">
    <location>
        <begin position="180"/>
        <end position="199"/>
    </location>
</feature>
<feature type="transmembrane region" description="Helical" evidence="2">
    <location>
        <begin position="243"/>
        <end position="265"/>
    </location>
</feature>
<dbReference type="InterPro" id="IPR002656">
    <property type="entry name" value="Acyl_transf_3_dom"/>
</dbReference>
<name>A0ABX3G4E6_9ACTN</name>
<keyword evidence="4" id="KW-0808">Transferase</keyword>
<comment type="caution">
    <text evidence="4">The sequence shown here is derived from an EMBL/GenBank/DDBJ whole genome shotgun (WGS) entry which is preliminary data.</text>
</comment>
<evidence type="ECO:0000313" key="4">
    <source>
        <dbReference type="EMBL" id="OLZ66299.1"/>
    </source>
</evidence>
<keyword evidence="2" id="KW-0812">Transmembrane</keyword>
<feature type="transmembrane region" description="Helical" evidence="2">
    <location>
        <begin position="356"/>
        <end position="374"/>
    </location>
</feature>
<reference evidence="4 5" key="1">
    <citation type="submission" date="2016-01" db="EMBL/GenBank/DDBJ databases">
        <title>Streptomyces amritsarensis strain MTCC 11845 genome sequencing and assembly.</title>
        <authorList>
            <person name="Sharma D."/>
            <person name="Nair G.R."/>
            <person name="Kaur G."/>
            <person name="Manhas R.K."/>
            <person name="Mayilraj S."/>
        </authorList>
    </citation>
    <scope>NUCLEOTIDE SEQUENCE [LARGE SCALE GENOMIC DNA]</scope>
    <source>
        <strain evidence="4 5">MTCC 11845</strain>
    </source>
</reference>
<feature type="transmembrane region" description="Helical" evidence="2">
    <location>
        <begin position="277"/>
        <end position="296"/>
    </location>
</feature>
<evidence type="ECO:0000259" key="3">
    <source>
        <dbReference type="Pfam" id="PF01757"/>
    </source>
</evidence>
<feature type="transmembrane region" description="Helical" evidence="2">
    <location>
        <begin position="68"/>
        <end position="86"/>
    </location>
</feature>
<feature type="transmembrane region" description="Helical" evidence="2">
    <location>
        <begin position="30"/>
        <end position="48"/>
    </location>
</feature>
<evidence type="ECO:0000256" key="2">
    <source>
        <dbReference type="SAM" id="Phobius"/>
    </source>
</evidence>
<sequence>MDNRTSRWSGRWSHGTVAELLTGRNNSLGFIRLILATAVVVSHARVLGFGKTEFGHSFTQGQADLGKWSVYGFFVLSGILVTRSGLRLGLGRFLWHRALRLLPGLWVCLFLTAFAAAPVLYWKLHGTLDGFWGHAWGPVEYLRSNGAIQLNQNDVSNVMSEAVTKGFAHDRSIDGALWSLYYEVLCYAGVALLAVTGVLARARRAVLLIAGLLGWLVISPAVGDRFWAGAFDATYFHPVDIPVLGFTNPVLVIYLGFAFALGAVIELYRERIPVSDLLGWASLLVLVLSAHYGYLFAVGLPAFAYFLVWLAIRLPAPFRRVGARNDYSYGIYIYGFVVEQALVILGFARWGLLPYLGLSLAVTVLLAMFSWHCVEKPAMRLKDLGGRRGGARRAGNAEQSQATQSPAAQDPAIEADERDKAAVRA</sequence>
<feature type="domain" description="Acyltransferase 3" evidence="3">
    <location>
        <begin position="26"/>
        <end position="368"/>
    </location>
</feature>